<dbReference type="EMBL" id="DS547713">
    <property type="protein sequence ID" value="EDQ98006.1"/>
    <property type="molecule type" value="Genomic_DNA"/>
</dbReference>
<dbReference type="Proteomes" id="UP000001194">
    <property type="component" value="Unassembled WGS sequence"/>
</dbReference>
<evidence type="ECO:0000256" key="1">
    <source>
        <dbReference type="SAM" id="MobiDB-lite"/>
    </source>
</evidence>
<gene>
    <name evidence="2" type="ORF">LACBIDRAFT_336351</name>
</gene>
<reference evidence="2 3" key="1">
    <citation type="journal article" date="2008" name="Nature">
        <title>The genome of Laccaria bicolor provides insights into mycorrhizal symbiosis.</title>
        <authorList>
            <person name="Martin F."/>
            <person name="Aerts A."/>
            <person name="Ahren D."/>
            <person name="Brun A."/>
            <person name="Danchin E.G.J."/>
            <person name="Duchaussoy F."/>
            <person name="Gibon J."/>
            <person name="Kohler A."/>
            <person name="Lindquist E."/>
            <person name="Pereda V."/>
            <person name="Salamov A."/>
            <person name="Shapiro H.J."/>
            <person name="Wuyts J."/>
            <person name="Blaudez D."/>
            <person name="Buee M."/>
            <person name="Brokstein P."/>
            <person name="Canbaeck B."/>
            <person name="Cohen D."/>
            <person name="Courty P.E."/>
            <person name="Coutinho P.M."/>
            <person name="Delaruelle C."/>
            <person name="Detter J.C."/>
            <person name="Deveau A."/>
            <person name="DiFazio S."/>
            <person name="Duplessis S."/>
            <person name="Fraissinet-Tachet L."/>
            <person name="Lucic E."/>
            <person name="Frey-Klett P."/>
            <person name="Fourrey C."/>
            <person name="Feussner I."/>
            <person name="Gay G."/>
            <person name="Grimwood J."/>
            <person name="Hoegger P.J."/>
            <person name="Jain P."/>
            <person name="Kilaru S."/>
            <person name="Labbe J."/>
            <person name="Lin Y.C."/>
            <person name="Legue V."/>
            <person name="Le Tacon F."/>
            <person name="Marmeisse R."/>
            <person name="Melayah D."/>
            <person name="Montanini B."/>
            <person name="Muratet M."/>
            <person name="Nehls U."/>
            <person name="Niculita-Hirzel H."/>
            <person name="Oudot-Le Secq M.P."/>
            <person name="Peter M."/>
            <person name="Quesneville H."/>
            <person name="Rajashekar B."/>
            <person name="Reich M."/>
            <person name="Rouhier N."/>
            <person name="Schmutz J."/>
            <person name="Yin T."/>
            <person name="Chalot M."/>
            <person name="Henrissat B."/>
            <person name="Kuees U."/>
            <person name="Lucas S."/>
            <person name="Van de Peer Y."/>
            <person name="Podila G.K."/>
            <person name="Polle A."/>
            <person name="Pukkila P.J."/>
            <person name="Richardson P.M."/>
            <person name="Rouze P."/>
            <person name="Sanders I.R."/>
            <person name="Stajich J.E."/>
            <person name="Tunlid A."/>
            <person name="Tuskan G."/>
            <person name="Grigoriev I.V."/>
        </authorList>
    </citation>
    <scope>NUCLEOTIDE SEQUENCE [LARGE SCALE GENOMIC DNA]</scope>
    <source>
        <strain evidence="3">S238N-H82 / ATCC MYA-4686</strain>
    </source>
</reference>
<evidence type="ECO:0000313" key="2">
    <source>
        <dbReference type="EMBL" id="EDQ98006.1"/>
    </source>
</evidence>
<dbReference type="GeneID" id="6087000"/>
<name>B0E575_LACBS</name>
<sequence length="112" mass="12097">MDDKAVQDLRKGLGEDVTSIDMMVAVIDPGDPFNPTYMEDGYGEELRLGPGRSPQRKLMGQGGWGHGNRSRGRCNSFCPAVLAALYPSTAREPSNIGEAILRNMYGVVIVPG</sequence>
<dbReference type="OrthoDB" id="3222645at2759"/>
<evidence type="ECO:0000313" key="3">
    <source>
        <dbReference type="Proteomes" id="UP000001194"/>
    </source>
</evidence>
<organism evidence="3">
    <name type="scientific">Laccaria bicolor (strain S238N-H82 / ATCC MYA-4686)</name>
    <name type="common">Bicoloured deceiver</name>
    <name type="synonym">Laccaria laccata var. bicolor</name>
    <dbReference type="NCBI Taxonomy" id="486041"/>
    <lineage>
        <taxon>Eukaryota</taxon>
        <taxon>Fungi</taxon>
        <taxon>Dikarya</taxon>
        <taxon>Basidiomycota</taxon>
        <taxon>Agaricomycotina</taxon>
        <taxon>Agaricomycetes</taxon>
        <taxon>Agaricomycetidae</taxon>
        <taxon>Agaricales</taxon>
        <taxon>Agaricineae</taxon>
        <taxon>Hydnangiaceae</taxon>
        <taxon>Laccaria</taxon>
    </lineage>
</organism>
<keyword evidence="3" id="KW-1185">Reference proteome</keyword>
<dbReference type="AlphaFoldDB" id="B0E575"/>
<dbReference type="KEGG" id="lbc:LACBIDRAFT_336351"/>
<dbReference type="RefSeq" id="XP_001891343.1">
    <property type="nucleotide sequence ID" value="XM_001891308.1"/>
</dbReference>
<dbReference type="InParanoid" id="B0E575"/>
<dbReference type="HOGENOM" id="CLU_2146310_0_0_1"/>
<proteinExistence type="predicted"/>
<protein>
    <submittedName>
        <fullName evidence="2">Predicted protein</fullName>
    </submittedName>
</protein>
<feature type="region of interest" description="Disordered" evidence="1">
    <location>
        <begin position="49"/>
        <end position="69"/>
    </location>
</feature>
<accession>B0E575</accession>